<dbReference type="SUPFAM" id="SSF54211">
    <property type="entry name" value="Ribosomal protein S5 domain 2-like"/>
    <property type="match status" value="1"/>
</dbReference>
<dbReference type="PANTHER" id="PTHR43527">
    <property type="entry name" value="4-DIPHOSPHOCYTIDYL-2-C-METHYL-D-ERYTHRITOL KINASE, CHLOROPLASTIC"/>
    <property type="match status" value="1"/>
</dbReference>
<dbReference type="OrthoDB" id="9809438at2"/>
<keyword evidence="14" id="KW-1185">Reference proteome</keyword>
<evidence type="ECO:0000256" key="1">
    <source>
        <dbReference type="ARBA" id="ARBA00009684"/>
    </source>
</evidence>
<dbReference type="GO" id="GO:0019288">
    <property type="term" value="P:isopentenyl diphosphate biosynthetic process, methylerythritol 4-phosphate pathway"/>
    <property type="evidence" value="ECO:0007669"/>
    <property type="project" value="UniProtKB-UniRule"/>
</dbReference>
<feature type="domain" description="GHMP kinase N-terminal" evidence="11">
    <location>
        <begin position="98"/>
        <end position="167"/>
    </location>
</feature>
<comment type="similarity">
    <text evidence="1 10">Belongs to the GHMP kinase family. IspE subfamily.</text>
</comment>
<dbReference type="InterPro" id="IPR036554">
    <property type="entry name" value="GHMP_kinase_C_sf"/>
</dbReference>
<dbReference type="Gene3D" id="3.30.230.10">
    <property type="match status" value="1"/>
</dbReference>
<reference evidence="13 14" key="1">
    <citation type="journal article" date="2011" name="J. Bacteriol.">
        <title>Complete genome sequence of the industrial strain Ketogulonicigenium vulgare WSH-001.</title>
        <authorList>
            <person name="Liu L."/>
            <person name="Li Y."/>
            <person name="Zhang J."/>
            <person name="Zhou Z."/>
            <person name="Liu J."/>
            <person name="Li X."/>
            <person name="Zhou J."/>
            <person name="Du G."/>
            <person name="Wang L."/>
            <person name="Chen J."/>
        </authorList>
    </citation>
    <scope>NUCLEOTIDE SEQUENCE [LARGE SCALE GENOMIC DNA]</scope>
    <source>
        <strain evidence="13 14">WSH-001</strain>
    </source>
</reference>
<evidence type="ECO:0000256" key="3">
    <source>
        <dbReference type="ARBA" id="ARBA00017473"/>
    </source>
</evidence>
<dbReference type="InterPro" id="IPR020568">
    <property type="entry name" value="Ribosomal_Su5_D2-typ_SF"/>
</dbReference>
<dbReference type="Gene3D" id="3.30.70.890">
    <property type="entry name" value="GHMP kinase, C-terminal domain"/>
    <property type="match status" value="1"/>
</dbReference>
<dbReference type="GO" id="GO:0016114">
    <property type="term" value="P:terpenoid biosynthetic process"/>
    <property type="evidence" value="ECO:0007669"/>
    <property type="project" value="InterPro"/>
</dbReference>
<feature type="binding site" evidence="10">
    <location>
        <begin position="126"/>
        <end position="136"/>
    </location>
    <ligand>
        <name>ATP</name>
        <dbReference type="ChEBI" id="CHEBI:30616"/>
    </ligand>
</feature>
<keyword evidence="4 10" id="KW-0808">Transferase</keyword>
<dbReference type="Pfam" id="PF08544">
    <property type="entry name" value="GHMP_kinases_C"/>
    <property type="match status" value="1"/>
</dbReference>
<feature type="domain" description="GHMP kinase C-terminal" evidence="12">
    <location>
        <begin position="248"/>
        <end position="301"/>
    </location>
</feature>
<dbReference type="Proteomes" id="UP000000692">
    <property type="component" value="Chromosome"/>
</dbReference>
<evidence type="ECO:0000259" key="11">
    <source>
        <dbReference type="Pfam" id="PF00288"/>
    </source>
</evidence>
<feature type="active site" evidence="10">
    <location>
        <position position="167"/>
    </location>
</feature>
<evidence type="ECO:0000256" key="7">
    <source>
        <dbReference type="ARBA" id="ARBA00022840"/>
    </source>
</evidence>
<dbReference type="EC" id="2.7.1.148" evidence="2 10"/>
<keyword evidence="6 10" id="KW-0418">Kinase</keyword>
<dbReference type="PATRIC" id="fig|759362.5.peg.132"/>
<evidence type="ECO:0000313" key="13">
    <source>
        <dbReference type="EMBL" id="AEM39963.1"/>
    </source>
</evidence>
<evidence type="ECO:0000256" key="6">
    <source>
        <dbReference type="ARBA" id="ARBA00022777"/>
    </source>
</evidence>
<name>F9Y8F4_KETVW</name>
<dbReference type="PIRSF" id="PIRSF010376">
    <property type="entry name" value="IspE"/>
    <property type="match status" value="1"/>
</dbReference>
<gene>
    <name evidence="10" type="primary">ispE</name>
    <name evidence="13" type="ordered locus">KVU_0123</name>
</gene>
<proteinExistence type="inferred from homology"/>
<dbReference type="Pfam" id="PF00288">
    <property type="entry name" value="GHMP_kinases_N"/>
    <property type="match status" value="1"/>
</dbReference>
<evidence type="ECO:0000259" key="12">
    <source>
        <dbReference type="Pfam" id="PF08544"/>
    </source>
</evidence>
<dbReference type="SUPFAM" id="SSF55060">
    <property type="entry name" value="GHMP Kinase, C-terminal domain"/>
    <property type="match status" value="1"/>
</dbReference>
<dbReference type="UniPathway" id="UPA00056">
    <property type="reaction ID" value="UER00094"/>
</dbReference>
<dbReference type="GO" id="GO:0050515">
    <property type="term" value="F:4-(cytidine 5'-diphospho)-2-C-methyl-D-erythritol kinase activity"/>
    <property type="evidence" value="ECO:0007669"/>
    <property type="project" value="UniProtKB-UniRule"/>
</dbReference>
<keyword evidence="5 10" id="KW-0547">Nucleotide-binding</keyword>
<dbReference type="NCBIfam" id="NF011202">
    <property type="entry name" value="PRK14608.1"/>
    <property type="match status" value="1"/>
</dbReference>
<dbReference type="PANTHER" id="PTHR43527:SF2">
    <property type="entry name" value="4-DIPHOSPHOCYTIDYL-2-C-METHYL-D-ERYTHRITOL KINASE, CHLOROPLASTIC"/>
    <property type="match status" value="1"/>
</dbReference>
<comment type="pathway">
    <text evidence="10">Isoprenoid biosynthesis; isopentenyl diphosphate biosynthesis via DXP pathway; isopentenyl diphosphate from 1-deoxy-D-xylulose 5-phosphate: step 3/6.</text>
</comment>
<comment type="function">
    <text evidence="10">Catalyzes the phosphorylation of the position 2 hydroxy group of 4-diphosphocytidyl-2C-methyl-D-erythritol.</text>
</comment>
<dbReference type="GO" id="GO:0005524">
    <property type="term" value="F:ATP binding"/>
    <property type="evidence" value="ECO:0007669"/>
    <property type="project" value="UniProtKB-UniRule"/>
</dbReference>
<evidence type="ECO:0000313" key="14">
    <source>
        <dbReference type="Proteomes" id="UP000000692"/>
    </source>
</evidence>
<feature type="active site" evidence="10">
    <location>
        <position position="41"/>
    </location>
</feature>
<sequence length="317" mass="33286">MLKGLLNIFRGGGAPREPLVPPSPVRPVAAPVALQEFAPAKLNLALHVTGQRGDGYHLLDSIVAFASIGDEVTVVPAHALSLTVTGPFAHRVPLGAENLVMRAAESLRRARNVDKGGLIKLNKLLPTAAGLGGGSADAAAVLRLLARYWQVDPLPADHPDVVALGADVPVCLSAPAPQRMQGIGEVISPLDGLQRCGLVLVNPMVELATPDVFGALAAKDNDPITQLGPQHPDFDSQVSWLASLRNDLLAPAEKLAPVITEALDVLRKTPGIQHVTMSGSGATCIGFVRDMGVARNAARSIQISRQNWWVTPAQLLA</sequence>
<dbReference type="HOGENOM" id="CLU_053057_1_0_5"/>
<evidence type="ECO:0000256" key="9">
    <source>
        <dbReference type="ARBA" id="ARBA00032554"/>
    </source>
</evidence>
<dbReference type="InterPro" id="IPR014721">
    <property type="entry name" value="Ribsml_uS5_D2-typ_fold_subgr"/>
</dbReference>
<evidence type="ECO:0000256" key="10">
    <source>
        <dbReference type="HAMAP-Rule" id="MF_00061"/>
    </source>
</evidence>
<dbReference type="InterPro" id="IPR004424">
    <property type="entry name" value="IspE"/>
</dbReference>
<dbReference type="KEGG" id="kvl:KVU_0123"/>
<keyword evidence="8 10" id="KW-0414">Isoprene biosynthesis</keyword>
<comment type="catalytic activity">
    <reaction evidence="10">
        <text>4-CDP-2-C-methyl-D-erythritol + ATP = 4-CDP-2-C-methyl-D-erythritol 2-phosphate + ADP + H(+)</text>
        <dbReference type="Rhea" id="RHEA:18437"/>
        <dbReference type="ChEBI" id="CHEBI:15378"/>
        <dbReference type="ChEBI" id="CHEBI:30616"/>
        <dbReference type="ChEBI" id="CHEBI:57823"/>
        <dbReference type="ChEBI" id="CHEBI:57919"/>
        <dbReference type="ChEBI" id="CHEBI:456216"/>
        <dbReference type="EC" id="2.7.1.148"/>
    </reaction>
</comment>
<protein>
    <recommendedName>
        <fullName evidence="3 10">4-diphosphocytidyl-2-C-methyl-D-erythritol kinase</fullName>
        <shortName evidence="10">CMK</shortName>
        <ecNumber evidence="2 10">2.7.1.148</ecNumber>
    </recommendedName>
    <alternativeName>
        <fullName evidence="9 10">4-(cytidine-5'-diphospho)-2-C-methyl-D-erythritol kinase</fullName>
    </alternativeName>
</protein>
<accession>F9Y8F4</accession>
<dbReference type="eggNOG" id="COG1947">
    <property type="taxonomic scope" value="Bacteria"/>
</dbReference>
<dbReference type="InterPro" id="IPR006204">
    <property type="entry name" value="GHMP_kinase_N_dom"/>
</dbReference>
<evidence type="ECO:0000256" key="8">
    <source>
        <dbReference type="ARBA" id="ARBA00023229"/>
    </source>
</evidence>
<keyword evidence="7 10" id="KW-0067">ATP-binding</keyword>
<dbReference type="AlphaFoldDB" id="F9Y8F4"/>
<dbReference type="HAMAP" id="MF_00061">
    <property type="entry name" value="IspE"/>
    <property type="match status" value="1"/>
</dbReference>
<evidence type="ECO:0000256" key="4">
    <source>
        <dbReference type="ARBA" id="ARBA00022679"/>
    </source>
</evidence>
<dbReference type="EMBL" id="CP002018">
    <property type="protein sequence ID" value="AEM39963.1"/>
    <property type="molecule type" value="Genomic_DNA"/>
</dbReference>
<evidence type="ECO:0000256" key="2">
    <source>
        <dbReference type="ARBA" id="ARBA00012052"/>
    </source>
</evidence>
<dbReference type="InterPro" id="IPR013750">
    <property type="entry name" value="GHMP_kinase_C_dom"/>
</dbReference>
<dbReference type="RefSeq" id="WP_014537446.1">
    <property type="nucleotide sequence ID" value="NC_017384.1"/>
</dbReference>
<evidence type="ECO:0000256" key="5">
    <source>
        <dbReference type="ARBA" id="ARBA00022741"/>
    </source>
</evidence>
<organism evidence="13 14">
    <name type="scientific">Ketogulonicigenium vulgare (strain WSH-001)</name>
    <dbReference type="NCBI Taxonomy" id="759362"/>
    <lineage>
        <taxon>Bacteria</taxon>
        <taxon>Pseudomonadati</taxon>
        <taxon>Pseudomonadota</taxon>
        <taxon>Alphaproteobacteria</taxon>
        <taxon>Rhodobacterales</taxon>
        <taxon>Roseobacteraceae</taxon>
        <taxon>Ketogulonicigenium</taxon>
    </lineage>
</organism>